<protein>
    <submittedName>
        <fullName evidence="1">HAD family hydrolase</fullName>
    </submittedName>
</protein>
<dbReference type="CDD" id="cd07516">
    <property type="entry name" value="HAD_Pase"/>
    <property type="match status" value="1"/>
</dbReference>
<dbReference type="InterPro" id="IPR036412">
    <property type="entry name" value="HAD-like_sf"/>
</dbReference>
<dbReference type="SFLD" id="SFLDS00003">
    <property type="entry name" value="Haloacid_Dehalogenase"/>
    <property type="match status" value="1"/>
</dbReference>
<dbReference type="EMBL" id="JACJJQ010000015">
    <property type="protein sequence ID" value="MBM6754001.1"/>
    <property type="molecule type" value="Genomic_DNA"/>
</dbReference>
<dbReference type="Pfam" id="PF08282">
    <property type="entry name" value="Hydrolase_3"/>
    <property type="match status" value="1"/>
</dbReference>
<dbReference type="InterPro" id="IPR000150">
    <property type="entry name" value="Cof"/>
</dbReference>
<dbReference type="NCBIfam" id="TIGR00099">
    <property type="entry name" value="Cof-subfamily"/>
    <property type="match status" value="1"/>
</dbReference>
<dbReference type="NCBIfam" id="TIGR01484">
    <property type="entry name" value="HAD-SF-IIB"/>
    <property type="match status" value="1"/>
</dbReference>
<dbReference type="Proteomes" id="UP000776629">
    <property type="component" value="Unassembled WGS sequence"/>
</dbReference>
<comment type="caution">
    <text evidence="1">The sequence shown here is derived from an EMBL/GenBank/DDBJ whole genome shotgun (WGS) entry which is preliminary data.</text>
</comment>
<evidence type="ECO:0000313" key="1">
    <source>
        <dbReference type="EMBL" id="MBM6754001.1"/>
    </source>
</evidence>
<keyword evidence="2" id="KW-1185">Reference proteome</keyword>
<name>A0ABS2EP54_9LACO</name>
<dbReference type="SFLD" id="SFLDG01140">
    <property type="entry name" value="C2.B:_Phosphomannomutase_and_P"/>
    <property type="match status" value="1"/>
</dbReference>
<dbReference type="InterPro" id="IPR023214">
    <property type="entry name" value="HAD_sf"/>
</dbReference>
<proteinExistence type="predicted"/>
<dbReference type="Gene3D" id="3.30.1240.10">
    <property type="match status" value="1"/>
</dbReference>
<dbReference type="GO" id="GO:0016787">
    <property type="term" value="F:hydrolase activity"/>
    <property type="evidence" value="ECO:0007669"/>
    <property type="project" value="UniProtKB-KW"/>
</dbReference>
<sequence>MIKQLFTDMDGTLLNPQGELSPATIQAIKQAHLPLTLVSARAAADMLRFVEALGLTGPQIGFNGALIYQVNHHQIESRSEIPLSKTNGLKIIQAVQKHFPEVSINFYDATHWFAPKHDHGVDLQAERSDFAPQFGNPTDILANHPQQLLKITLLVTGQTDPQAVADLITNLNIPNISLQLPAAENGITFIDITNAQAQKSRGVQYVLDQAGITNAEAAAFGDGENDLPMLEMVGLPIAMGNASDKVKAVAKYVTKANSADGWAAALTHQPALVAASQA</sequence>
<reference evidence="1 2" key="1">
    <citation type="journal article" date="2021" name="Sci. Rep.">
        <title>The distribution of antibiotic resistance genes in chicken gut microbiota commensals.</title>
        <authorList>
            <person name="Juricova H."/>
            <person name="Matiasovicova J."/>
            <person name="Kubasova T."/>
            <person name="Cejkova D."/>
            <person name="Rychlik I."/>
        </authorList>
    </citation>
    <scope>NUCLEOTIDE SEQUENCE [LARGE SCALE GENOMIC DNA]</scope>
    <source>
        <strain evidence="1 2">An810</strain>
    </source>
</reference>
<evidence type="ECO:0000313" key="2">
    <source>
        <dbReference type="Proteomes" id="UP000776629"/>
    </source>
</evidence>
<accession>A0ABS2EP54</accession>
<dbReference type="SUPFAM" id="SSF56784">
    <property type="entry name" value="HAD-like"/>
    <property type="match status" value="1"/>
</dbReference>
<dbReference type="PROSITE" id="PS01229">
    <property type="entry name" value="COF_2"/>
    <property type="match status" value="1"/>
</dbReference>
<keyword evidence="1" id="KW-0378">Hydrolase</keyword>
<dbReference type="RefSeq" id="WP_204776380.1">
    <property type="nucleotide sequence ID" value="NZ_JACJJQ010000015.1"/>
</dbReference>
<dbReference type="PANTHER" id="PTHR10000">
    <property type="entry name" value="PHOSPHOSERINE PHOSPHATASE"/>
    <property type="match status" value="1"/>
</dbReference>
<gene>
    <name evidence="1" type="ORF">H5993_04395</name>
</gene>
<dbReference type="Gene3D" id="3.40.50.1000">
    <property type="entry name" value="HAD superfamily/HAD-like"/>
    <property type="match status" value="1"/>
</dbReference>
<organism evidence="1 2">
    <name type="scientific">Limosilactobacillus alvi</name>
    <dbReference type="NCBI Taxonomy" id="990412"/>
    <lineage>
        <taxon>Bacteria</taxon>
        <taxon>Bacillati</taxon>
        <taxon>Bacillota</taxon>
        <taxon>Bacilli</taxon>
        <taxon>Lactobacillales</taxon>
        <taxon>Lactobacillaceae</taxon>
        <taxon>Limosilactobacillus</taxon>
    </lineage>
</organism>
<dbReference type="InterPro" id="IPR006379">
    <property type="entry name" value="HAD-SF_hydro_IIB"/>
</dbReference>
<dbReference type="PANTHER" id="PTHR10000:SF8">
    <property type="entry name" value="HAD SUPERFAMILY HYDROLASE-LIKE, TYPE 3"/>
    <property type="match status" value="1"/>
</dbReference>